<evidence type="ECO:0000256" key="5">
    <source>
        <dbReference type="SAM" id="MobiDB-lite"/>
    </source>
</evidence>
<dbReference type="Proteomes" id="UP000006728">
    <property type="component" value="Chromosome"/>
</dbReference>
<dbReference type="SUPFAM" id="SSF51679">
    <property type="entry name" value="Bacterial luciferase-like"/>
    <property type="match status" value="1"/>
</dbReference>
<dbReference type="EMBL" id="AM420293">
    <property type="protein sequence ID" value="CAL99514.1"/>
    <property type="molecule type" value="Genomic_DNA"/>
</dbReference>
<proteinExistence type="predicted"/>
<accession>A4F640</accession>
<feature type="domain" description="Luciferase-like" evidence="6">
    <location>
        <begin position="114"/>
        <end position="326"/>
    </location>
</feature>
<evidence type="ECO:0000313" key="7">
    <source>
        <dbReference type="EMBL" id="CAL99514.1"/>
    </source>
</evidence>
<dbReference type="InterPro" id="IPR011251">
    <property type="entry name" value="Luciferase-like_dom"/>
</dbReference>
<dbReference type="GO" id="GO:0008726">
    <property type="term" value="F:alkanesulfonate monooxygenase activity"/>
    <property type="evidence" value="ECO:0007669"/>
    <property type="project" value="TreeGrafter"/>
</dbReference>
<evidence type="ECO:0000259" key="6">
    <source>
        <dbReference type="Pfam" id="PF00296"/>
    </source>
</evidence>
<evidence type="ECO:0000256" key="4">
    <source>
        <dbReference type="ARBA" id="ARBA00023033"/>
    </source>
</evidence>
<dbReference type="InterPro" id="IPR036661">
    <property type="entry name" value="Luciferase-like_sf"/>
</dbReference>
<evidence type="ECO:0000256" key="2">
    <source>
        <dbReference type="ARBA" id="ARBA00022643"/>
    </source>
</evidence>
<name>A4F640_SACEN</name>
<dbReference type="PANTHER" id="PTHR42847">
    <property type="entry name" value="ALKANESULFONATE MONOOXYGENASE"/>
    <property type="match status" value="1"/>
</dbReference>
<keyword evidence="2" id="KW-0288">FMN</keyword>
<dbReference type="STRING" id="405948.SACE_0162"/>
<dbReference type="Gene3D" id="3.20.20.30">
    <property type="entry name" value="Luciferase-like domain"/>
    <property type="match status" value="1"/>
</dbReference>
<evidence type="ECO:0000256" key="1">
    <source>
        <dbReference type="ARBA" id="ARBA00022630"/>
    </source>
</evidence>
<keyword evidence="4" id="KW-0503">Monooxygenase</keyword>
<keyword evidence="1" id="KW-0285">Flavoprotein</keyword>
<gene>
    <name evidence="7" type="ordered locus">SACE_0162</name>
</gene>
<feature type="compositionally biased region" description="Low complexity" evidence="5">
    <location>
        <begin position="1"/>
        <end position="16"/>
    </location>
</feature>
<evidence type="ECO:0000256" key="3">
    <source>
        <dbReference type="ARBA" id="ARBA00023002"/>
    </source>
</evidence>
<dbReference type="eggNOG" id="COG2141">
    <property type="taxonomic scope" value="Bacteria"/>
</dbReference>
<keyword evidence="3" id="KW-0560">Oxidoreductase</keyword>
<evidence type="ECO:0000313" key="8">
    <source>
        <dbReference type="Proteomes" id="UP000006728"/>
    </source>
</evidence>
<reference evidence="7 8" key="1">
    <citation type="journal article" date="2007" name="Nat. Biotechnol.">
        <title>Complete genome sequence of the erythromycin-producing bacterium Saccharopolyspora erythraea NRRL23338.</title>
        <authorList>
            <person name="Oliynyk M."/>
            <person name="Samborskyy M."/>
            <person name="Lester J.B."/>
            <person name="Mironenko T."/>
            <person name="Scott N."/>
            <person name="Dickens S."/>
            <person name="Haydock S.F."/>
            <person name="Leadlay P.F."/>
        </authorList>
    </citation>
    <scope>NUCLEOTIDE SEQUENCE [LARGE SCALE GENOMIC DNA]</scope>
    <source>
        <strain evidence="8">ATCC 11635 / DSM 40517 / JCM 4748 / NBRC 13426 / NCIMB 8594 / NRRL 2338</strain>
    </source>
</reference>
<dbReference type="InterPro" id="IPR050172">
    <property type="entry name" value="SsuD_RutA_monooxygenase"/>
</dbReference>
<dbReference type="GO" id="GO:0046306">
    <property type="term" value="P:alkanesulfonate catabolic process"/>
    <property type="evidence" value="ECO:0007669"/>
    <property type="project" value="TreeGrafter"/>
</dbReference>
<protein>
    <recommendedName>
        <fullName evidence="6">Luciferase-like domain-containing protein</fullName>
    </recommendedName>
</protein>
<feature type="region of interest" description="Disordered" evidence="5">
    <location>
        <begin position="1"/>
        <end position="93"/>
    </location>
</feature>
<dbReference type="Pfam" id="PF00296">
    <property type="entry name" value="Bac_luciferase"/>
    <property type="match status" value="1"/>
</dbReference>
<dbReference type="HOGENOM" id="CLU_027853_6_1_11"/>
<dbReference type="KEGG" id="sen:SACE_0162"/>
<feature type="compositionally biased region" description="Basic residues" evidence="5">
    <location>
        <begin position="80"/>
        <end position="89"/>
    </location>
</feature>
<dbReference type="PANTHER" id="PTHR42847:SF4">
    <property type="entry name" value="ALKANESULFONATE MONOOXYGENASE-RELATED"/>
    <property type="match status" value="1"/>
</dbReference>
<feature type="compositionally biased region" description="Low complexity" evidence="5">
    <location>
        <begin position="31"/>
        <end position="59"/>
    </location>
</feature>
<dbReference type="AlphaFoldDB" id="A4F640"/>
<sequence length="387" mass="42362">MAHTATPDTPSPATTDGIQRGGLPVTSTKGTSSATTRRTVAAVRELTRSIESSSVPSTSEATRPGLRTAPSCPVAAARRTGVRPRPRRSRSPDTVRGVRVGIVILPEHRWWAAEPLWRMAEEYGFAHAWTYDHIGWRPGLERPWFDAVTTLTAAATVTSTLRIGTFGSSPDFRHPVHYARQLTALDDISDGRLTLGLAAGGVDFDAHVLGGSELPASARVDRFAEFVEVLDQVLVHDSTTYRGEYFTAVDARRAPGCVQPPRMPFAIAANGTRMMRLTARYGRGWIAAGGYTDDLNTWWRAVADLSMRFTDVVAEEGGDPARIDRYLSLDAAPVYSLSSVEYFREVVGRAHELGFTDVISHWPRPEEPYAGKESTVEEIASEVLPEL</sequence>
<organism evidence="7 8">
    <name type="scientific">Saccharopolyspora erythraea (strain ATCC 11635 / DSM 40517 / JCM 4748 / NBRC 13426 / NCIMB 8594 / NRRL 2338)</name>
    <dbReference type="NCBI Taxonomy" id="405948"/>
    <lineage>
        <taxon>Bacteria</taxon>
        <taxon>Bacillati</taxon>
        <taxon>Actinomycetota</taxon>
        <taxon>Actinomycetes</taxon>
        <taxon>Pseudonocardiales</taxon>
        <taxon>Pseudonocardiaceae</taxon>
        <taxon>Saccharopolyspora</taxon>
    </lineage>
</organism>
<keyword evidence="8" id="KW-1185">Reference proteome</keyword>